<sequence>MNTLSILGACKSSGAVGDSSLFNIVLFLTDAIFRNPFHGIAVTAYILLDVPVSAATEFGCKDTLISDKWREAVLNFHNSNRKRISQGLQLSKNGKVMPGAKDMNQLVRCYYVDG</sequence>
<dbReference type="Gene3D" id="3.40.33.10">
    <property type="entry name" value="CAP"/>
    <property type="match status" value="1"/>
</dbReference>
<dbReference type="InterPro" id="IPR035940">
    <property type="entry name" value="CAP_sf"/>
</dbReference>
<name>A0A016UH48_9BILA</name>
<evidence type="ECO:0000313" key="2">
    <source>
        <dbReference type="Proteomes" id="UP000024635"/>
    </source>
</evidence>
<keyword evidence="2" id="KW-1185">Reference proteome</keyword>
<protein>
    <recommendedName>
        <fullName evidence="3">SCP domain-containing protein</fullName>
    </recommendedName>
</protein>
<proteinExistence type="predicted"/>
<dbReference type="OrthoDB" id="5849517at2759"/>
<dbReference type="Proteomes" id="UP000024635">
    <property type="component" value="Unassembled WGS sequence"/>
</dbReference>
<gene>
    <name evidence="1" type="primary">Acey_s0041.g361</name>
    <name evidence="1" type="ORF">Y032_0041g361</name>
</gene>
<dbReference type="EMBL" id="JARK01001377">
    <property type="protein sequence ID" value="EYC14132.1"/>
    <property type="molecule type" value="Genomic_DNA"/>
</dbReference>
<dbReference type="SUPFAM" id="SSF55797">
    <property type="entry name" value="PR-1-like"/>
    <property type="match status" value="1"/>
</dbReference>
<evidence type="ECO:0008006" key="3">
    <source>
        <dbReference type="Google" id="ProtNLM"/>
    </source>
</evidence>
<reference evidence="2" key="1">
    <citation type="journal article" date="2015" name="Nat. Genet.">
        <title>The genome and transcriptome of the zoonotic hookworm Ancylostoma ceylanicum identify infection-specific gene families.</title>
        <authorList>
            <person name="Schwarz E.M."/>
            <person name="Hu Y."/>
            <person name="Antoshechkin I."/>
            <person name="Miller M.M."/>
            <person name="Sternberg P.W."/>
            <person name="Aroian R.V."/>
        </authorList>
    </citation>
    <scope>NUCLEOTIDE SEQUENCE</scope>
    <source>
        <strain evidence="2">HY135</strain>
    </source>
</reference>
<evidence type="ECO:0000313" key="1">
    <source>
        <dbReference type="EMBL" id="EYC14132.1"/>
    </source>
</evidence>
<comment type="caution">
    <text evidence="1">The sequence shown here is derived from an EMBL/GenBank/DDBJ whole genome shotgun (WGS) entry which is preliminary data.</text>
</comment>
<organism evidence="1 2">
    <name type="scientific">Ancylostoma ceylanicum</name>
    <dbReference type="NCBI Taxonomy" id="53326"/>
    <lineage>
        <taxon>Eukaryota</taxon>
        <taxon>Metazoa</taxon>
        <taxon>Ecdysozoa</taxon>
        <taxon>Nematoda</taxon>
        <taxon>Chromadorea</taxon>
        <taxon>Rhabditida</taxon>
        <taxon>Rhabditina</taxon>
        <taxon>Rhabditomorpha</taxon>
        <taxon>Strongyloidea</taxon>
        <taxon>Ancylostomatidae</taxon>
        <taxon>Ancylostomatinae</taxon>
        <taxon>Ancylostoma</taxon>
    </lineage>
</organism>
<dbReference type="AlphaFoldDB" id="A0A016UH48"/>
<dbReference type="STRING" id="53326.A0A016UH48"/>
<accession>A0A016UH48</accession>